<organism evidence="4 5">
    <name type="scientific">Schinkia azotoformans MEV2011</name>
    <dbReference type="NCBI Taxonomy" id="1348973"/>
    <lineage>
        <taxon>Bacteria</taxon>
        <taxon>Bacillati</taxon>
        <taxon>Bacillota</taxon>
        <taxon>Bacilli</taxon>
        <taxon>Bacillales</taxon>
        <taxon>Bacillaceae</taxon>
        <taxon>Calidifontibacillus/Schinkia group</taxon>
        <taxon>Schinkia</taxon>
    </lineage>
</organism>
<dbReference type="GO" id="GO:0000150">
    <property type="term" value="F:DNA strand exchange activity"/>
    <property type="evidence" value="ECO:0007669"/>
    <property type="project" value="InterPro"/>
</dbReference>
<evidence type="ECO:0000259" key="3">
    <source>
        <dbReference type="PROSITE" id="PS51737"/>
    </source>
</evidence>
<dbReference type="OrthoDB" id="2757355at2"/>
<dbReference type="SUPFAM" id="SSF53041">
    <property type="entry name" value="Resolvase-like"/>
    <property type="match status" value="1"/>
</dbReference>
<dbReference type="InterPro" id="IPR006119">
    <property type="entry name" value="Resolv_N"/>
</dbReference>
<dbReference type="InterPro" id="IPR038109">
    <property type="entry name" value="DNA_bind_recomb_sf"/>
</dbReference>
<dbReference type="Pfam" id="PF07508">
    <property type="entry name" value="Recombinase"/>
    <property type="match status" value="1"/>
</dbReference>
<evidence type="ECO:0000313" key="5">
    <source>
        <dbReference type="Proteomes" id="UP000027936"/>
    </source>
</evidence>
<reference evidence="4 5" key="1">
    <citation type="submission" date="2014-04" db="EMBL/GenBank/DDBJ databases">
        <title>Draft genome sequence of Bacillus azotoformans MEV2011, a (co-) denitrifying strain unable to grow in the presence of oxygen.</title>
        <authorList>
            <person name="Nielsen M."/>
            <person name="Schreiber L."/>
            <person name="Finster K."/>
            <person name="Schramm A."/>
        </authorList>
    </citation>
    <scope>NUCLEOTIDE SEQUENCE [LARGE SCALE GENOMIC DNA]</scope>
    <source>
        <strain evidence="4 5">MEV2011</strain>
    </source>
</reference>
<gene>
    <name evidence="4" type="ORF">M670_04651</name>
</gene>
<dbReference type="PROSITE" id="PS51736">
    <property type="entry name" value="RECOMBINASES_3"/>
    <property type="match status" value="1"/>
</dbReference>
<proteinExistence type="predicted"/>
<evidence type="ECO:0000259" key="2">
    <source>
        <dbReference type="PROSITE" id="PS51736"/>
    </source>
</evidence>
<dbReference type="Proteomes" id="UP000027936">
    <property type="component" value="Unassembled WGS sequence"/>
</dbReference>
<dbReference type="CDD" id="cd00338">
    <property type="entry name" value="Ser_Recombinase"/>
    <property type="match status" value="1"/>
</dbReference>
<feature type="domain" description="Recombinase" evidence="3">
    <location>
        <begin position="158"/>
        <end position="269"/>
    </location>
</feature>
<dbReference type="PROSITE" id="PS51737">
    <property type="entry name" value="RECOMBINASE_DNA_BIND"/>
    <property type="match status" value="1"/>
</dbReference>
<dbReference type="GO" id="GO:0003677">
    <property type="term" value="F:DNA binding"/>
    <property type="evidence" value="ECO:0007669"/>
    <property type="project" value="InterPro"/>
</dbReference>
<dbReference type="InterPro" id="IPR036162">
    <property type="entry name" value="Resolvase-like_N_sf"/>
</dbReference>
<dbReference type="EMBL" id="JJRY01000033">
    <property type="protein sequence ID" value="KEF36198.1"/>
    <property type="molecule type" value="Genomic_DNA"/>
</dbReference>
<dbReference type="SMART" id="SM00857">
    <property type="entry name" value="Resolvase"/>
    <property type="match status" value="1"/>
</dbReference>
<feature type="coiled-coil region" evidence="1">
    <location>
        <begin position="357"/>
        <end position="435"/>
    </location>
</feature>
<dbReference type="Gene3D" id="3.40.50.1390">
    <property type="entry name" value="Resolvase, N-terminal catalytic domain"/>
    <property type="match status" value="1"/>
</dbReference>
<dbReference type="PANTHER" id="PTHR30461:SF23">
    <property type="entry name" value="DNA RECOMBINASE-RELATED"/>
    <property type="match status" value="1"/>
</dbReference>
<dbReference type="PANTHER" id="PTHR30461">
    <property type="entry name" value="DNA-INVERTASE FROM LAMBDOID PROPHAGE"/>
    <property type="match status" value="1"/>
</dbReference>
<evidence type="ECO:0000313" key="4">
    <source>
        <dbReference type="EMBL" id="KEF36198.1"/>
    </source>
</evidence>
<dbReference type="Gene3D" id="3.90.1750.20">
    <property type="entry name" value="Putative Large Serine Recombinase, Chain B, Domain 2"/>
    <property type="match status" value="1"/>
</dbReference>
<dbReference type="Pfam" id="PF00239">
    <property type="entry name" value="Resolvase"/>
    <property type="match status" value="1"/>
</dbReference>
<feature type="domain" description="Resolvase/invertase-type recombinase catalytic" evidence="2">
    <location>
        <begin position="2"/>
        <end position="151"/>
    </location>
</feature>
<evidence type="ECO:0000256" key="1">
    <source>
        <dbReference type="SAM" id="Coils"/>
    </source>
</evidence>
<dbReference type="InterPro" id="IPR011109">
    <property type="entry name" value="DNA_bind_recombinase_dom"/>
</dbReference>
<sequence length="489" mass="57838">MKTVAYYRRSTNIQENSIEMQRQMARNLSYQKALLIDEEYIDDAVSSRKKTIKERQALQRLLIEIEKEKIQTLFVYKRDRLARNALEYLEIYHLLRERKINVIFTAENEVPIQYSPAGELIELLMAGVIQREGEQIVERIQETIKANFQRGITPGNLPYGYCYDCNTKTIHRNEEQLSVVKFLFDQAATDTISSIKELKDLLHIPNEIPQDKEWSTQMIKKVLANPTYMGERVLNISGEVLKSHYQQLAIVNEKQWLKAQQFLKQRAKPKRLINEQPQIIYSLSGLLICKECKQALTPFTSKRNNKQTFFYRCKEHSIKIEKNLIEAKVLDACKKFFQTLLQSNLLDFYDRYQQINEQKLLQKKNSIENEFDAIERQLITKTEKWFQERSEPEKEKIQVQLINLYDKQEDLRQQIERINQEIVELQTLKQLLESQSVLLDHDNSSYIESNLKTLFQDIIKEVILNSYTMHITFKHPFLSLKEAVVDEVS</sequence>
<keyword evidence="1" id="KW-0175">Coiled coil</keyword>
<dbReference type="RefSeq" id="WP_035198748.1">
    <property type="nucleotide sequence ID" value="NZ_JJRY01000033.1"/>
</dbReference>
<accession>A0A072NH38</accession>
<comment type="caution">
    <text evidence="4">The sequence shown here is derived from an EMBL/GenBank/DDBJ whole genome shotgun (WGS) entry which is preliminary data.</text>
</comment>
<protein>
    <submittedName>
        <fullName evidence="4">Site-specific recombinase, DNA invertase Pin</fullName>
    </submittedName>
</protein>
<dbReference type="InterPro" id="IPR050639">
    <property type="entry name" value="SSR_resolvase"/>
</dbReference>
<dbReference type="AlphaFoldDB" id="A0A072NH38"/>
<dbReference type="PATRIC" id="fig|1348973.3.peg.4520"/>
<name>A0A072NH38_SCHAZ</name>